<keyword evidence="1" id="KW-0547">Nucleotide-binding</keyword>
<dbReference type="PANTHER" id="PTHR11259:SF2">
    <property type="entry name" value="GH16429P"/>
    <property type="match status" value="1"/>
</dbReference>
<dbReference type="GO" id="GO:0005525">
    <property type="term" value="F:GTP binding"/>
    <property type="evidence" value="ECO:0007669"/>
    <property type="project" value="UniProtKB-KW"/>
</dbReference>
<name>A0A8S1KXQ5_PARPR</name>
<dbReference type="AlphaFoldDB" id="A0A8S1KXQ5"/>
<dbReference type="GO" id="GO:1904263">
    <property type="term" value="P:positive regulation of TORC1 signaling"/>
    <property type="evidence" value="ECO:0007669"/>
    <property type="project" value="TreeGrafter"/>
</dbReference>
<evidence type="ECO:0000256" key="1">
    <source>
        <dbReference type="ARBA" id="ARBA00022741"/>
    </source>
</evidence>
<accession>A0A8S1KXQ5</accession>
<protein>
    <submittedName>
        <fullName evidence="3">Uncharacterized protein</fullName>
    </submittedName>
</protein>
<dbReference type="GO" id="GO:0003924">
    <property type="term" value="F:GTPase activity"/>
    <property type="evidence" value="ECO:0007669"/>
    <property type="project" value="TreeGrafter"/>
</dbReference>
<keyword evidence="4" id="KW-1185">Reference proteome</keyword>
<dbReference type="InterPro" id="IPR006762">
    <property type="entry name" value="Gtr1_RagA"/>
</dbReference>
<sequence>MNNDICMFGLTKSGKTSMIRVIFQKLEIFRTFQLDPTNRMESVTVNLGSHIHFKIYEFSGHYDLNDSQPPEIAAMETCSLMIYVIDSQNHLMRLYNIQDKPFRLQNKDPLKSILINLKLLNLYTYSAY</sequence>
<evidence type="ECO:0000256" key="2">
    <source>
        <dbReference type="ARBA" id="ARBA00023134"/>
    </source>
</evidence>
<dbReference type="Pfam" id="PF04670">
    <property type="entry name" value="Gtr1_RagA"/>
    <property type="match status" value="1"/>
</dbReference>
<proteinExistence type="predicted"/>
<keyword evidence="2" id="KW-0342">GTP-binding</keyword>
<dbReference type="GO" id="GO:1990131">
    <property type="term" value="C:Gtr1-Gtr2 GTPase complex"/>
    <property type="evidence" value="ECO:0007669"/>
    <property type="project" value="TreeGrafter"/>
</dbReference>
<reference evidence="3" key="1">
    <citation type="submission" date="2021-01" db="EMBL/GenBank/DDBJ databases">
        <authorList>
            <consortium name="Genoscope - CEA"/>
            <person name="William W."/>
        </authorList>
    </citation>
    <scope>NUCLEOTIDE SEQUENCE</scope>
</reference>
<dbReference type="GO" id="GO:0005634">
    <property type="term" value="C:nucleus"/>
    <property type="evidence" value="ECO:0007669"/>
    <property type="project" value="TreeGrafter"/>
</dbReference>
<dbReference type="Proteomes" id="UP000688137">
    <property type="component" value="Unassembled WGS sequence"/>
</dbReference>
<dbReference type="GO" id="GO:0010507">
    <property type="term" value="P:negative regulation of autophagy"/>
    <property type="evidence" value="ECO:0007669"/>
    <property type="project" value="TreeGrafter"/>
</dbReference>
<evidence type="ECO:0000313" key="3">
    <source>
        <dbReference type="EMBL" id="CAD8060259.1"/>
    </source>
</evidence>
<dbReference type="EMBL" id="CAJJDM010000029">
    <property type="protein sequence ID" value="CAD8060259.1"/>
    <property type="molecule type" value="Genomic_DNA"/>
</dbReference>
<evidence type="ECO:0000313" key="4">
    <source>
        <dbReference type="Proteomes" id="UP000688137"/>
    </source>
</evidence>
<organism evidence="3 4">
    <name type="scientific">Paramecium primaurelia</name>
    <dbReference type="NCBI Taxonomy" id="5886"/>
    <lineage>
        <taxon>Eukaryota</taxon>
        <taxon>Sar</taxon>
        <taxon>Alveolata</taxon>
        <taxon>Ciliophora</taxon>
        <taxon>Intramacronucleata</taxon>
        <taxon>Oligohymenophorea</taxon>
        <taxon>Peniculida</taxon>
        <taxon>Parameciidae</taxon>
        <taxon>Paramecium</taxon>
    </lineage>
</organism>
<dbReference type="GO" id="GO:0009267">
    <property type="term" value="P:cellular response to starvation"/>
    <property type="evidence" value="ECO:0007669"/>
    <property type="project" value="TreeGrafter"/>
</dbReference>
<dbReference type="GO" id="GO:0005764">
    <property type="term" value="C:lysosome"/>
    <property type="evidence" value="ECO:0007669"/>
    <property type="project" value="TreeGrafter"/>
</dbReference>
<gene>
    <name evidence="3" type="ORF">PPRIM_AZ9-3.1.T0300045</name>
</gene>
<comment type="caution">
    <text evidence="3">The sequence shown here is derived from an EMBL/GenBank/DDBJ whole genome shotgun (WGS) entry which is preliminary data.</text>
</comment>
<dbReference type="PANTHER" id="PTHR11259">
    <property type="entry name" value="RAS-RELATED GTP BINDING RAG/GTR YEAST"/>
    <property type="match status" value="1"/>
</dbReference>